<evidence type="ECO:0000256" key="7">
    <source>
        <dbReference type="ARBA" id="ARBA00022763"/>
    </source>
</evidence>
<evidence type="ECO:0000256" key="10">
    <source>
        <dbReference type="ARBA" id="ARBA00022853"/>
    </source>
</evidence>
<keyword evidence="12" id="KW-0539">Nucleus</keyword>
<dbReference type="GO" id="GO:0007095">
    <property type="term" value="P:mitotic G2 DNA damage checkpoint signaling"/>
    <property type="evidence" value="ECO:0007669"/>
    <property type="project" value="TreeGrafter"/>
</dbReference>
<dbReference type="GO" id="GO:0051301">
    <property type="term" value="P:cell division"/>
    <property type="evidence" value="ECO:0007669"/>
    <property type="project" value="UniProtKB-KW"/>
</dbReference>
<evidence type="ECO:0000256" key="16">
    <source>
        <dbReference type="SAM" id="MobiDB-lite"/>
    </source>
</evidence>
<dbReference type="Proteomes" id="UP000694845">
    <property type="component" value="Unplaced"/>
</dbReference>
<protein>
    <recommendedName>
        <fullName evidence="4">BRISC and BRCA1-A complex member 1</fullName>
    </recommendedName>
    <alternativeName>
        <fullName evidence="14">Mediator of RAP80 interactions and targeting subunit of 40 kDa</fullName>
    </alternativeName>
    <alternativeName>
        <fullName evidence="15">New component of the BRCA1-A complex</fullName>
    </alternativeName>
</protein>
<dbReference type="CDD" id="cd21502">
    <property type="entry name" value="vWA_BABAM1"/>
    <property type="match status" value="1"/>
</dbReference>
<dbReference type="AlphaFoldDB" id="A0A8B7ZDG9"/>
<dbReference type="GeneID" id="110985820"/>
<dbReference type="GO" id="GO:0045739">
    <property type="term" value="P:positive regulation of DNA repair"/>
    <property type="evidence" value="ECO:0007669"/>
    <property type="project" value="InterPro"/>
</dbReference>
<keyword evidence="10" id="KW-0156">Chromatin regulator</keyword>
<keyword evidence="8" id="KW-0498">Mitosis</keyword>
<keyword evidence="5" id="KW-0963">Cytoplasm</keyword>
<evidence type="ECO:0000313" key="17">
    <source>
        <dbReference type="Proteomes" id="UP000694845"/>
    </source>
</evidence>
<proteinExistence type="inferred from homology"/>
<evidence type="ECO:0000256" key="8">
    <source>
        <dbReference type="ARBA" id="ARBA00022776"/>
    </source>
</evidence>
<organism evidence="17 18">
    <name type="scientific">Acanthaster planci</name>
    <name type="common">Crown-of-thorns starfish</name>
    <dbReference type="NCBI Taxonomy" id="133434"/>
    <lineage>
        <taxon>Eukaryota</taxon>
        <taxon>Metazoa</taxon>
        <taxon>Echinodermata</taxon>
        <taxon>Eleutherozoa</taxon>
        <taxon>Asterozoa</taxon>
        <taxon>Asteroidea</taxon>
        <taxon>Valvatacea</taxon>
        <taxon>Valvatida</taxon>
        <taxon>Acanthasteridae</taxon>
        <taxon>Acanthaster</taxon>
    </lineage>
</organism>
<dbReference type="GO" id="GO:0006302">
    <property type="term" value="P:double-strand break repair"/>
    <property type="evidence" value="ECO:0007669"/>
    <property type="project" value="TreeGrafter"/>
</dbReference>
<sequence>MNLLEEITFGKTYADFIPTEISPKKPSKMSDRRSPVPSVAQAVPQVEPTREYDIIDDEAVVTTAHGTTSGTCGANTRLGRRVLGQAYQVGQSLHASAEKIFRKEAHEGELEDTMEQSQSNRPSERDLSDFGAGQARHLGIPGESDRGMHYDEHRSHRNEMEFGSMMQEPETDVPVLNLPHVNCPEKIVICIDIATEVNKLPFIANNGSAHQPLEMIKKALNMFVMTKSAINPKHEFALVLLQESALWIQNFTSDVNDFVSVLLDMTNDTAECEHCDLASLFDVIHEKVQSPDIEDIECLPPPYIIRTLFVYGRSRCIPQLNDNGGNSQSLRNLSSSPYFFFDVFYVHEPPTEDNYCKEIYDVFLNLDVHNTSYIHEVGRDSAMLQEKMAMLLAHPLQRPQQTQCDYNIFRDD</sequence>
<dbReference type="GO" id="GO:0006325">
    <property type="term" value="P:chromatin organization"/>
    <property type="evidence" value="ECO:0007669"/>
    <property type="project" value="UniProtKB-KW"/>
</dbReference>
<dbReference type="InterPro" id="IPR026126">
    <property type="entry name" value="BABAM1"/>
</dbReference>
<evidence type="ECO:0000313" key="18">
    <source>
        <dbReference type="RefSeq" id="XP_022102890.1"/>
    </source>
</evidence>
<dbReference type="GO" id="GO:0005737">
    <property type="term" value="C:cytoplasm"/>
    <property type="evidence" value="ECO:0007669"/>
    <property type="project" value="UniProtKB-SubCell"/>
</dbReference>
<gene>
    <name evidence="18" type="primary">LOC110985820</name>
</gene>
<evidence type="ECO:0000256" key="13">
    <source>
        <dbReference type="ARBA" id="ARBA00023306"/>
    </source>
</evidence>
<evidence type="ECO:0000256" key="1">
    <source>
        <dbReference type="ARBA" id="ARBA00004123"/>
    </source>
</evidence>
<evidence type="ECO:0000256" key="6">
    <source>
        <dbReference type="ARBA" id="ARBA00022618"/>
    </source>
</evidence>
<dbReference type="OMA" id="REYDIID"/>
<dbReference type="PANTHER" id="PTHR15660">
    <property type="entry name" value="BRISC AND BRCA1-A COMPLEX MEMBER 1"/>
    <property type="match status" value="1"/>
</dbReference>
<name>A0A8B7ZDG9_ACAPL</name>
<keyword evidence="6" id="KW-0132">Cell division</keyword>
<keyword evidence="7" id="KW-0227">DNA damage</keyword>
<feature type="region of interest" description="Disordered" evidence="16">
    <location>
        <begin position="108"/>
        <end position="148"/>
    </location>
</feature>
<dbReference type="SUPFAM" id="SSF53300">
    <property type="entry name" value="vWA-like"/>
    <property type="match status" value="1"/>
</dbReference>
<keyword evidence="13" id="KW-0131">Cell cycle</keyword>
<evidence type="ECO:0000256" key="12">
    <source>
        <dbReference type="ARBA" id="ARBA00023242"/>
    </source>
</evidence>
<dbReference type="KEGG" id="aplc:110985820"/>
<dbReference type="RefSeq" id="XP_022102890.1">
    <property type="nucleotide sequence ID" value="XM_022247198.1"/>
</dbReference>
<comment type="subcellular location">
    <subcellularLocation>
        <location evidence="2">Cytoplasm</location>
    </subcellularLocation>
    <subcellularLocation>
        <location evidence="1">Nucleus</location>
    </subcellularLocation>
</comment>
<keyword evidence="11" id="KW-0234">DNA repair</keyword>
<evidence type="ECO:0000256" key="2">
    <source>
        <dbReference type="ARBA" id="ARBA00004496"/>
    </source>
</evidence>
<dbReference type="GO" id="GO:0016604">
    <property type="term" value="C:nuclear body"/>
    <property type="evidence" value="ECO:0007669"/>
    <property type="project" value="TreeGrafter"/>
</dbReference>
<dbReference type="PANTHER" id="PTHR15660:SF1">
    <property type="entry name" value="BRISC AND BRCA1-A COMPLEX MEMBER 1"/>
    <property type="match status" value="1"/>
</dbReference>
<dbReference type="OrthoDB" id="547311at2759"/>
<keyword evidence="17" id="KW-1185">Reference proteome</keyword>
<keyword evidence="9" id="KW-0833">Ubl conjugation pathway</keyword>
<accession>A0A8B7ZDG9</accession>
<evidence type="ECO:0000256" key="5">
    <source>
        <dbReference type="ARBA" id="ARBA00022490"/>
    </source>
</evidence>
<evidence type="ECO:0000256" key="4">
    <source>
        <dbReference type="ARBA" id="ARBA00019437"/>
    </source>
</evidence>
<comment type="similarity">
    <text evidence="3">Belongs to the BABAM1 family.</text>
</comment>
<dbReference type="InterPro" id="IPR036465">
    <property type="entry name" value="vWFA_dom_sf"/>
</dbReference>
<evidence type="ECO:0000256" key="11">
    <source>
        <dbReference type="ARBA" id="ARBA00023204"/>
    </source>
</evidence>
<evidence type="ECO:0000256" key="14">
    <source>
        <dbReference type="ARBA" id="ARBA00030984"/>
    </source>
</evidence>
<evidence type="ECO:0000256" key="9">
    <source>
        <dbReference type="ARBA" id="ARBA00022786"/>
    </source>
</evidence>
<evidence type="ECO:0000256" key="15">
    <source>
        <dbReference type="ARBA" id="ARBA00031038"/>
    </source>
</evidence>
<dbReference type="GO" id="GO:0070531">
    <property type="term" value="C:BRCA1-A complex"/>
    <property type="evidence" value="ECO:0007669"/>
    <property type="project" value="InterPro"/>
</dbReference>
<reference evidence="18" key="1">
    <citation type="submission" date="2025-08" db="UniProtKB">
        <authorList>
            <consortium name="RefSeq"/>
        </authorList>
    </citation>
    <scope>IDENTIFICATION</scope>
</reference>
<evidence type="ECO:0000256" key="3">
    <source>
        <dbReference type="ARBA" id="ARBA00010809"/>
    </source>
</evidence>
<dbReference type="GO" id="GO:0070552">
    <property type="term" value="C:BRISC complex"/>
    <property type="evidence" value="ECO:0007669"/>
    <property type="project" value="InterPro"/>
</dbReference>